<keyword evidence="3" id="KW-1185">Reference proteome</keyword>
<reference evidence="2 3" key="1">
    <citation type="submission" date="2000-11" db="EMBL/GenBank/DDBJ databases">
        <title>Bacteriophage Felix O1: Genetic Characterization.</title>
        <authorList>
            <person name="Sriranganathan N."/>
            <person name="Whichard J.M."/>
            <person name="Pierson F.W."/>
            <person name="Kapur V."/>
            <person name="Weigt L.A."/>
        </authorList>
    </citation>
    <scope>NUCLEOTIDE SEQUENCE [LARGE SCALE GENOMIC DNA]</scope>
    <source>
        <strain evidence="2">Felix O1-VT1</strain>
    </source>
</reference>
<protein>
    <submittedName>
        <fullName evidence="2">Uncharacterized protein</fullName>
    </submittedName>
</protein>
<keyword evidence="1" id="KW-0812">Transmembrane</keyword>
<organism evidence="2 3">
    <name type="scientific">Salmonella phage Felix O1 (isolate Felix O1-VT1)</name>
    <name type="common">Bacteriophage Felix O1</name>
    <dbReference type="NCBI Taxonomy" id="1283336"/>
    <lineage>
        <taxon>Viruses</taxon>
        <taxon>Duplodnaviria</taxon>
        <taxon>Heunggongvirae</taxon>
        <taxon>Uroviricota</taxon>
        <taxon>Caudoviricetes</taxon>
        <taxon>Andersonviridae</taxon>
        <taxon>Ounavirinae</taxon>
        <taxon>Felixounavirus</taxon>
        <taxon>Felixounavirus felixO1</taxon>
    </lineage>
</organism>
<evidence type="ECO:0000256" key="1">
    <source>
        <dbReference type="SAM" id="Phobius"/>
    </source>
</evidence>
<name>Q6KGC3_BPFO1</name>
<organismHost>
    <name type="scientific">Salmonella</name>
    <dbReference type="NCBI Taxonomy" id="590"/>
</organismHost>
<evidence type="ECO:0000313" key="3">
    <source>
        <dbReference type="Proteomes" id="UP000009070"/>
    </source>
</evidence>
<keyword evidence="1" id="KW-0472">Membrane</keyword>
<accession>Q6KGC3</accession>
<sequence length="96" mass="10841">MSISVFISLPKIRNVIITSVTINVVYHLSGFVTMFKPPNEVMNFYYDIFEFKYFVTVSISTSCNLPSFSLSIPVILVVEDPFVGVVNKIILVILKC</sequence>
<feature type="transmembrane region" description="Helical" evidence="1">
    <location>
        <begin position="12"/>
        <end position="33"/>
    </location>
</feature>
<evidence type="ECO:0000313" key="2">
    <source>
        <dbReference type="EMBL" id="AAQ14703.1"/>
    </source>
</evidence>
<dbReference type="Proteomes" id="UP000009070">
    <property type="component" value="Segment"/>
</dbReference>
<dbReference type="EMBL" id="AF320576">
    <property type="protein sequence ID" value="AAQ14703.1"/>
    <property type="molecule type" value="Genomic_DNA"/>
</dbReference>
<proteinExistence type="predicted"/>
<keyword evidence="1" id="KW-1133">Transmembrane helix</keyword>